<feature type="compositionally biased region" description="Basic residues" evidence="1">
    <location>
        <begin position="58"/>
        <end position="84"/>
    </location>
</feature>
<protein>
    <submittedName>
        <fullName evidence="2">PaaD-like protein (DUF59) involved in Fe-S cluster assembly</fullName>
    </submittedName>
</protein>
<organism evidence="2">
    <name type="scientific">uncultured Rubrobacteraceae bacterium</name>
    <dbReference type="NCBI Taxonomy" id="349277"/>
    <lineage>
        <taxon>Bacteria</taxon>
        <taxon>Bacillati</taxon>
        <taxon>Actinomycetota</taxon>
        <taxon>Rubrobacteria</taxon>
        <taxon>Rubrobacterales</taxon>
        <taxon>Rubrobacteraceae</taxon>
        <taxon>environmental samples</taxon>
    </lineage>
</organism>
<accession>A0A6J4QKH7</accession>
<proteinExistence type="predicted"/>
<reference evidence="2" key="1">
    <citation type="submission" date="2020-02" db="EMBL/GenBank/DDBJ databases">
        <authorList>
            <person name="Meier V. D."/>
        </authorList>
    </citation>
    <scope>NUCLEOTIDE SEQUENCE</scope>
    <source>
        <strain evidence="2">AVDCRST_MAG14</strain>
    </source>
</reference>
<feature type="compositionally biased region" description="Basic and acidic residues" evidence="1">
    <location>
        <begin position="31"/>
        <end position="42"/>
    </location>
</feature>
<dbReference type="AlphaFoldDB" id="A0A6J4QKH7"/>
<evidence type="ECO:0000313" key="2">
    <source>
        <dbReference type="EMBL" id="CAA9447579.1"/>
    </source>
</evidence>
<feature type="compositionally biased region" description="Basic and acidic residues" evidence="1">
    <location>
        <begin position="92"/>
        <end position="101"/>
    </location>
</feature>
<dbReference type="EMBL" id="CADCVG010000026">
    <property type="protein sequence ID" value="CAA9447579.1"/>
    <property type="molecule type" value="Genomic_DNA"/>
</dbReference>
<gene>
    <name evidence="2" type="ORF">AVDCRST_MAG14-557</name>
</gene>
<feature type="region of interest" description="Disordered" evidence="1">
    <location>
        <begin position="1"/>
        <end position="124"/>
    </location>
</feature>
<evidence type="ECO:0000256" key="1">
    <source>
        <dbReference type="SAM" id="MobiDB-lite"/>
    </source>
</evidence>
<name>A0A6J4QKH7_9ACTN</name>
<sequence length="124" mass="14211">EPLDRVPYRGGRIRGARYGQGSVHGRGGSRPVDRRPGPDLRGRGRRRRGERRDDVHRDRLRLHPRYRIGGLRRRRGAARGRARGAHTPLAPDLDRGSRQREGFQSPLREPQRHAPEDEAQSLPL</sequence>
<feature type="non-terminal residue" evidence="2">
    <location>
        <position position="124"/>
    </location>
</feature>
<feature type="non-terminal residue" evidence="2">
    <location>
        <position position="1"/>
    </location>
</feature>